<organism evidence="16 17">
    <name type="scientific">Corynebacterium glyciniphilum AJ 3170</name>
    <dbReference type="NCBI Taxonomy" id="1404245"/>
    <lineage>
        <taxon>Bacteria</taxon>
        <taxon>Bacillati</taxon>
        <taxon>Actinomycetota</taxon>
        <taxon>Actinomycetes</taxon>
        <taxon>Mycobacteriales</taxon>
        <taxon>Corynebacteriaceae</taxon>
        <taxon>Corynebacterium</taxon>
    </lineage>
</organism>
<keyword evidence="5 12" id="KW-0067">ATP-binding</keyword>
<dbReference type="InterPro" id="IPR000631">
    <property type="entry name" value="CARKD"/>
</dbReference>
<evidence type="ECO:0000256" key="7">
    <source>
        <dbReference type="ARBA" id="ARBA00023027"/>
    </source>
</evidence>
<keyword evidence="6 12" id="KW-0521">NADP</keyword>
<feature type="region of interest" description="Disordered" evidence="13">
    <location>
        <begin position="543"/>
        <end position="567"/>
    </location>
</feature>
<comment type="subunit">
    <text evidence="12">Homotetramer.</text>
</comment>
<dbReference type="CDD" id="cd01171">
    <property type="entry name" value="YXKO-related"/>
    <property type="match status" value="1"/>
</dbReference>
<dbReference type="GO" id="GO:0052855">
    <property type="term" value="F:ADP-dependent NAD(P)H-hydrate dehydratase activity"/>
    <property type="evidence" value="ECO:0007669"/>
    <property type="project" value="UniProtKB-UniRule"/>
</dbReference>
<dbReference type="OrthoDB" id="9806925at2"/>
<dbReference type="PANTHER" id="PTHR12592">
    <property type="entry name" value="ATP-DEPENDENT (S)-NAD(P)H-HYDRATE DEHYDRATASE FAMILY MEMBER"/>
    <property type="match status" value="1"/>
</dbReference>
<dbReference type="Pfam" id="PF03853">
    <property type="entry name" value="YjeF_N"/>
    <property type="match status" value="1"/>
</dbReference>
<comment type="function">
    <text evidence="9">Bifunctional enzyme that catalyzes the epimerization of the S- and R-forms of NAD(P)HX and the dehydration of the S-form of NAD(P)HX at the expense of ADP, which is converted to AMP. This allows the repair of both epimers of NAD(P)HX, a damaged form of NAD(P)H that is a result of enzymatic or heat-dependent hydration.</text>
</comment>
<dbReference type="Gene3D" id="3.40.50.10260">
    <property type="entry name" value="YjeF N-terminal domain"/>
    <property type="match status" value="1"/>
</dbReference>
<evidence type="ECO:0000256" key="11">
    <source>
        <dbReference type="ARBA" id="ARBA00049209"/>
    </source>
</evidence>
<dbReference type="Proteomes" id="UP000023703">
    <property type="component" value="Chromosome"/>
</dbReference>
<dbReference type="PROSITE" id="PS51383">
    <property type="entry name" value="YJEF_C_3"/>
    <property type="match status" value="1"/>
</dbReference>
<evidence type="ECO:0000259" key="14">
    <source>
        <dbReference type="PROSITE" id="PS51383"/>
    </source>
</evidence>
<dbReference type="EMBL" id="CP006842">
    <property type="protein sequence ID" value="AHW63348.1"/>
    <property type="molecule type" value="Genomic_DNA"/>
</dbReference>
<feature type="binding site" evidence="12">
    <location>
        <position position="527"/>
    </location>
    <ligand>
        <name>AMP</name>
        <dbReference type="ChEBI" id="CHEBI:456215"/>
    </ligand>
</feature>
<reference evidence="16 17" key="1">
    <citation type="journal article" date="2015" name="Int. J. Syst. Evol. Microbiol.">
        <title>Revisiting Corynebacterium glyciniphilum (ex Kubota et al., 1972) sp. nov., nom. rev., isolated from putrefied banana.</title>
        <authorList>
            <person name="Al-Dilaimi A."/>
            <person name="Bednarz H."/>
            <person name="Lomker A."/>
            <person name="Niehaus K."/>
            <person name="Kalinowski J."/>
            <person name="Ruckert C."/>
        </authorList>
    </citation>
    <scope>NUCLEOTIDE SEQUENCE [LARGE SCALE GENOMIC DNA]</scope>
    <source>
        <strain evidence="16">AJ 3170</strain>
    </source>
</reference>
<comment type="similarity">
    <text evidence="12">Belongs to the NnrD/CARKD family.</text>
</comment>
<dbReference type="SUPFAM" id="SSF53613">
    <property type="entry name" value="Ribokinase-like"/>
    <property type="match status" value="1"/>
</dbReference>
<dbReference type="GO" id="GO:0052856">
    <property type="term" value="F:NAD(P)HX epimerase activity"/>
    <property type="evidence" value="ECO:0007669"/>
    <property type="project" value="TreeGrafter"/>
</dbReference>
<dbReference type="InterPro" id="IPR029056">
    <property type="entry name" value="Ribokinase-like"/>
</dbReference>
<dbReference type="GO" id="GO:0005524">
    <property type="term" value="F:ATP binding"/>
    <property type="evidence" value="ECO:0007669"/>
    <property type="project" value="UniProtKB-KW"/>
</dbReference>
<dbReference type="AlphaFoldDB" id="X5DJT1"/>
<dbReference type="InterPro" id="IPR036652">
    <property type="entry name" value="YjeF_N_dom_sf"/>
</dbReference>
<feature type="binding site" evidence="12">
    <location>
        <begin position="499"/>
        <end position="503"/>
    </location>
    <ligand>
        <name>AMP</name>
        <dbReference type="ChEBI" id="CHEBI:456215"/>
    </ligand>
</feature>
<dbReference type="STRING" id="1404245.CGLY_04500"/>
<comment type="catalytic activity">
    <reaction evidence="10 12">
        <text>(6S)-NADHX + ADP = AMP + phosphate + NADH + H(+)</text>
        <dbReference type="Rhea" id="RHEA:32223"/>
        <dbReference type="ChEBI" id="CHEBI:15378"/>
        <dbReference type="ChEBI" id="CHEBI:43474"/>
        <dbReference type="ChEBI" id="CHEBI:57945"/>
        <dbReference type="ChEBI" id="CHEBI:64074"/>
        <dbReference type="ChEBI" id="CHEBI:456215"/>
        <dbReference type="ChEBI" id="CHEBI:456216"/>
        <dbReference type="EC" id="4.2.1.136"/>
    </reaction>
</comment>
<evidence type="ECO:0000256" key="6">
    <source>
        <dbReference type="ARBA" id="ARBA00022857"/>
    </source>
</evidence>
<dbReference type="eggNOG" id="COG0062">
    <property type="taxonomic scope" value="Bacteria"/>
</dbReference>
<feature type="binding site" evidence="12">
    <location>
        <position position="348"/>
    </location>
    <ligand>
        <name>(6S)-NADPHX</name>
        <dbReference type="ChEBI" id="CHEBI:64076"/>
    </ligand>
</feature>
<sequence length="621" mass="64126">MNSSTIDTHLRAQVYTVEQVRHAEQPLLDLQTEPDQLMRSAASAVVDAAEVMLKRKSITPAQTKVLLAVGAGGNGGDALYAGAALADQGWPVEAVLLGRDRHAHARALDAFQDAGGVVVDLQGVWRTPAQYLLVIDGVLGMGGDGGLGENAAVLFSFISAWFIPVLSIDVPSGIGADSGSTPPMIDVDDPLDPYATEKGLPGMTVLMRERVPAHVIADVTVTFGGLRRAHAVNAYCGQVMLANPGLEGGRSGTIGAQLAEEWKRNRRGKGALDVRAGRAVVPPRDPRSDPETTAGPVDLGGEFDFSSTALTPVPTAHAGTVRAPGPYDDKYSGGVVGICAGSETYPGAAILTTTAAVRTTSAMVRYVGGASGDVVQACPEVVWAPSVSRSGRVQAWVVGPGRGTGAEAAEEVETLLKRPEPLVVDADALTVLAEHKELRDLLAERGASGSNTAPTILTPHAGEFRRLADAVGGVPDPDDDRIGAAASLSRALSCVVLLKGRHTVVTDGEDVQCTDAGTSWAATPGSGDVLSGMIGALLAENEARHGPDAEQSGGRSEMPQQEGRVSSAKFPANDAVALHAIAASISAQTPEGEAPTSASRIAEAVPRARATAGRPHSRRAY</sequence>
<dbReference type="HAMAP" id="MF_01965">
    <property type="entry name" value="NADHX_dehydratase"/>
    <property type="match status" value="1"/>
</dbReference>
<name>X5DJT1_9CORY</name>
<keyword evidence="4 12" id="KW-0547">Nucleotide-binding</keyword>
<feature type="region of interest" description="Disordered" evidence="13">
    <location>
        <begin position="586"/>
        <end position="621"/>
    </location>
</feature>
<comment type="cofactor">
    <cofactor evidence="12">
        <name>Mg(2+)</name>
        <dbReference type="ChEBI" id="CHEBI:18420"/>
    </cofactor>
</comment>
<evidence type="ECO:0000256" key="5">
    <source>
        <dbReference type="ARBA" id="ARBA00022840"/>
    </source>
</evidence>
<evidence type="ECO:0000256" key="12">
    <source>
        <dbReference type="HAMAP-Rule" id="MF_01965"/>
    </source>
</evidence>
<comment type="similarity">
    <text evidence="3">In the C-terminal section; belongs to the NnrD/CARKD family.</text>
</comment>
<evidence type="ECO:0000256" key="13">
    <source>
        <dbReference type="SAM" id="MobiDB-lite"/>
    </source>
</evidence>
<dbReference type="EC" id="4.2.1.136" evidence="12"/>
<dbReference type="KEGG" id="cgy:CGLY_04500"/>
<evidence type="ECO:0000313" key="16">
    <source>
        <dbReference type="EMBL" id="AHW63348.1"/>
    </source>
</evidence>
<evidence type="ECO:0000256" key="9">
    <source>
        <dbReference type="ARBA" id="ARBA00025153"/>
    </source>
</evidence>
<dbReference type="Gene3D" id="3.40.1190.20">
    <property type="match status" value="1"/>
</dbReference>
<dbReference type="InterPro" id="IPR004443">
    <property type="entry name" value="YjeF_N_dom"/>
</dbReference>
<dbReference type="GO" id="GO:0110051">
    <property type="term" value="P:metabolite repair"/>
    <property type="evidence" value="ECO:0007669"/>
    <property type="project" value="TreeGrafter"/>
</dbReference>
<dbReference type="GO" id="GO:0046496">
    <property type="term" value="P:nicotinamide nucleotide metabolic process"/>
    <property type="evidence" value="ECO:0007669"/>
    <property type="project" value="UniProtKB-UniRule"/>
</dbReference>
<dbReference type="PANTHER" id="PTHR12592:SF0">
    <property type="entry name" value="ATP-DEPENDENT (S)-NAD(P)H-HYDRATE DEHYDRATASE"/>
    <property type="match status" value="1"/>
</dbReference>
<comment type="similarity">
    <text evidence="2">In the N-terminal section; belongs to the NnrE/AIBP family.</text>
</comment>
<evidence type="ECO:0000256" key="1">
    <source>
        <dbReference type="ARBA" id="ARBA00001958"/>
    </source>
</evidence>
<evidence type="ECO:0000256" key="10">
    <source>
        <dbReference type="ARBA" id="ARBA00048238"/>
    </source>
</evidence>
<dbReference type="RefSeq" id="WP_038546672.1">
    <property type="nucleotide sequence ID" value="NZ_CP006842.1"/>
</dbReference>
<dbReference type="eggNOG" id="COG0063">
    <property type="taxonomic scope" value="Bacteria"/>
</dbReference>
<dbReference type="SUPFAM" id="SSF64153">
    <property type="entry name" value="YjeF N-terminal domain-like"/>
    <property type="match status" value="1"/>
</dbReference>
<dbReference type="PROSITE" id="PS51385">
    <property type="entry name" value="YJEF_N"/>
    <property type="match status" value="1"/>
</dbReference>
<protein>
    <recommendedName>
        <fullName evidence="12">ADP-dependent (S)-NAD(P)H-hydrate dehydratase</fullName>
        <ecNumber evidence="12">4.2.1.136</ecNumber>
    </recommendedName>
    <alternativeName>
        <fullName evidence="12">ADP-dependent NAD(P)HX dehydratase</fullName>
    </alternativeName>
</protein>
<feature type="binding site" evidence="12">
    <location>
        <position position="460"/>
    </location>
    <ligand>
        <name>(6S)-NADPHX</name>
        <dbReference type="ChEBI" id="CHEBI:64076"/>
    </ligand>
</feature>
<evidence type="ECO:0000256" key="4">
    <source>
        <dbReference type="ARBA" id="ARBA00022741"/>
    </source>
</evidence>
<evidence type="ECO:0000256" key="3">
    <source>
        <dbReference type="ARBA" id="ARBA00009524"/>
    </source>
</evidence>
<accession>X5DJT1</accession>
<feature type="binding site" evidence="12">
    <location>
        <position position="528"/>
    </location>
    <ligand>
        <name>(6S)-NADPHX</name>
        <dbReference type="ChEBI" id="CHEBI:64076"/>
    </ligand>
</feature>
<keyword evidence="17" id="KW-1185">Reference proteome</keyword>
<evidence type="ECO:0000259" key="15">
    <source>
        <dbReference type="PROSITE" id="PS51385"/>
    </source>
</evidence>
<gene>
    <name evidence="12" type="primary">nnrD</name>
    <name evidence="16" type="ORF">CGLY_04500</name>
</gene>
<comment type="catalytic activity">
    <reaction evidence="11 12">
        <text>(6S)-NADPHX + ADP = AMP + phosphate + NADPH + H(+)</text>
        <dbReference type="Rhea" id="RHEA:32235"/>
        <dbReference type="ChEBI" id="CHEBI:15378"/>
        <dbReference type="ChEBI" id="CHEBI:43474"/>
        <dbReference type="ChEBI" id="CHEBI:57783"/>
        <dbReference type="ChEBI" id="CHEBI:64076"/>
        <dbReference type="ChEBI" id="CHEBI:456215"/>
        <dbReference type="ChEBI" id="CHEBI:456216"/>
        <dbReference type="EC" id="4.2.1.136"/>
    </reaction>
</comment>
<feature type="binding site" evidence="12">
    <location>
        <position position="401"/>
    </location>
    <ligand>
        <name>(6S)-NADPHX</name>
        <dbReference type="ChEBI" id="CHEBI:64076"/>
    </ligand>
</feature>
<evidence type="ECO:0000256" key="2">
    <source>
        <dbReference type="ARBA" id="ARBA00006001"/>
    </source>
</evidence>
<keyword evidence="7 12" id="KW-0520">NAD</keyword>
<proteinExistence type="inferred from homology"/>
<evidence type="ECO:0000313" key="17">
    <source>
        <dbReference type="Proteomes" id="UP000023703"/>
    </source>
</evidence>
<comment type="function">
    <text evidence="12">Catalyzes the dehydration of the S-form of NAD(P)HX at the expense of ADP, which is converted to AMP. Together with NAD(P)HX epimerase, which catalyzes the epimerization of the S- and R-forms, the enzyme allows the repair of both epimers of NAD(P)HX, a damaged form of NAD(P)H that is a result of enzymatic or heat-dependent hydration.</text>
</comment>
<evidence type="ECO:0000256" key="8">
    <source>
        <dbReference type="ARBA" id="ARBA00023239"/>
    </source>
</evidence>
<feature type="domain" description="YjeF N-terminal" evidence="15">
    <location>
        <begin position="20"/>
        <end position="252"/>
    </location>
</feature>
<dbReference type="HOGENOM" id="CLU_024853_4_0_11"/>
<keyword evidence="8 12" id="KW-0456">Lyase</keyword>
<dbReference type="Pfam" id="PF01256">
    <property type="entry name" value="Carb_kinase"/>
    <property type="match status" value="1"/>
</dbReference>
<feature type="domain" description="YjeF C-terminal" evidence="14">
    <location>
        <begin position="313"/>
        <end position="612"/>
    </location>
</feature>
<comment type="cofactor">
    <cofactor evidence="1">
        <name>K(+)</name>
        <dbReference type="ChEBI" id="CHEBI:29103"/>
    </cofactor>
</comment>